<name>A0A6C0LBY6_9ZZZZ</name>
<sequence>MKILYGLFENNIDVSEICYNQLMKNSIITIPSRDNSRAAYFSDPIFGTLKKIIIIDNEGNTREYDDTLCVQINTITNEITVTDVENFINNKINHLHSTLKINYGHFYEELPEQKMAVKYLTGNEKVLEIGGNIGRNSLIISSILCSNNFVTLESDINIANQLLENRNINNMNFHIESSALSKRKLIQRGWDTIASDTLLDGYSPVNTITYDELVSKYNINFDTLVLDCEGAFYYILMDMPEILNNINLIIMENDYWDIEKKNFIDNILKSNNFYVEYSESGGWGPCYNNFFEVWKKR</sequence>
<dbReference type="NCBIfam" id="TIGR01444">
    <property type="entry name" value="fkbM_fam"/>
    <property type="match status" value="1"/>
</dbReference>
<dbReference type="SUPFAM" id="SSF53335">
    <property type="entry name" value="S-adenosyl-L-methionine-dependent methyltransferases"/>
    <property type="match status" value="1"/>
</dbReference>
<dbReference type="InterPro" id="IPR006342">
    <property type="entry name" value="FkbM_mtfrase"/>
</dbReference>
<reference evidence="1" key="1">
    <citation type="journal article" date="2020" name="Nature">
        <title>Giant virus diversity and host interactions through global metagenomics.</title>
        <authorList>
            <person name="Schulz F."/>
            <person name="Roux S."/>
            <person name="Paez-Espino D."/>
            <person name="Jungbluth S."/>
            <person name="Walsh D.A."/>
            <person name="Denef V.J."/>
            <person name="McMahon K.D."/>
            <person name="Konstantinidis K.T."/>
            <person name="Eloe-Fadrosh E.A."/>
            <person name="Kyrpides N.C."/>
            <person name="Woyke T."/>
        </authorList>
    </citation>
    <scope>NUCLEOTIDE SEQUENCE</scope>
    <source>
        <strain evidence="1">GVMAG-M-3300027770-73</strain>
    </source>
</reference>
<dbReference type="AlphaFoldDB" id="A0A6C0LBY6"/>
<evidence type="ECO:0000313" key="1">
    <source>
        <dbReference type="EMBL" id="QHU28469.1"/>
    </source>
</evidence>
<dbReference type="EMBL" id="MN740472">
    <property type="protein sequence ID" value="QHU28469.1"/>
    <property type="molecule type" value="Genomic_DNA"/>
</dbReference>
<evidence type="ECO:0008006" key="2">
    <source>
        <dbReference type="Google" id="ProtNLM"/>
    </source>
</evidence>
<dbReference type="InterPro" id="IPR029063">
    <property type="entry name" value="SAM-dependent_MTases_sf"/>
</dbReference>
<dbReference type="Gene3D" id="3.40.50.150">
    <property type="entry name" value="Vaccinia Virus protein VP39"/>
    <property type="match status" value="1"/>
</dbReference>
<accession>A0A6C0LBY6</accession>
<proteinExistence type="predicted"/>
<protein>
    <recommendedName>
        <fullName evidence="2">Methyltransferase FkbM domain-containing protein</fullName>
    </recommendedName>
</protein>
<organism evidence="1">
    <name type="scientific">viral metagenome</name>
    <dbReference type="NCBI Taxonomy" id="1070528"/>
    <lineage>
        <taxon>unclassified sequences</taxon>
        <taxon>metagenomes</taxon>
        <taxon>organismal metagenomes</taxon>
    </lineage>
</organism>